<dbReference type="InterPro" id="IPR016032">
    <property type="entry name" value="Sig_transdc_resp-reg_C-effctor"/>
</dbReference>
<organism evidence="11 12">
    <name type="scientific">Bacillus selenitireducens (strain ATCC 700615 / DSM 15326 / MLS10)</name>
    <dbReference type="NCBI Taxonomy" id="439292"/>
    <lineage>
        <taxon>Bacteria</taxon>
        <taxon>Bacillati</taxon>
        <taxon>Bacillota</taxon>
        <taxon>Bacilli</taxon>
        <taxon>Bacillales</taxon>
        <taxon>Bacillaceae</taxon>
        <taxon>Salisediminibacterium</taxon>
    </lineage>
</organism>
<name>D6XXV7_BACIE</name>
<evidence type="ECO:0000259" key="9">
    <source>
        <dbReference type="PROSITE" id="PS50110"/>
    </source>
</evidence>
<evidence type="ECO:0000313" key="12">
    <source>
        <dbReference type="Proteomes" id="UP000000271"/>
    </source>
</evidence>
<dbReference type="GO" id="GO:0006355">
    <property type="term" value="P:regulation of DNA-templated transcription"/>
    <property type="evidence" value="ECO:0007669"/>
    <property type="project" value="InterPro"/>
</dbReference>
<keyword evidence="2 7" id="KW-0597">Phosphoprotein</keyword>
<dbReference type="eggNOG" id="COG0745">
    <property type="taxonomic scope" value="Bacteria"/>
</dbReference>
<evidence type="ECO:0000256" key="1">
    <source>
        <dbReference type="ARBA" id="ARBA00004496"/>
    </source>
</evidence>
<protein>
    <submittedName>
        <fullName evidence="11">Two component transcriptional regulator, winged helix family</fullName>
    </submittedName>
</protein>
<dbReference type="InterPro" id="IPR001867">
    <property type="entry name" value="OmpR/PhoB-type_DNA-bd"/>
</dbReference>
<keyword evidence="6" id="KW-0804">Transcription</keyword>
<dbReference type="GO" id="GO:0000976">
    <property type="term" value="F:transcription cis-regulatory region binding"/>
    <property type="evidence" value="ECO:0007669"/>
    <property type="project" value="TreeGrafter"/>
</dbReference>
<evidence type="ECO:0000256" key="3">
    <source>
        <dbReference type="ARBA" id="ARBA00023012"/>
    </source>
</evidence>
<dbReference type="Pfam" id="PF00486">
    <property type="entry name" value="Trans_reg_C"/>
    <property type="match status" value="1"/>
</dbReference>
<dbReference type="SMART" id="SM00448">
    <property type="entry name" value="REC"/>
    <property type="match status" value="1"/>
</dbReference>
<dbReference type="CDD" id="cd17574">
    <property type="entry name" value="REC_OmpR"/>
    <property type="match status" value="1"/>
</dbReference>
<dbReference type="PROSITE" id="PS50110">
    <property type="entry name" value="RESPONSE_REGULATORY"/>
    <property type="match status" value="1"/>
</dbReference>
<dbReference type="SMART" id="SM00862">
    <property type="entry name" value="Trans_reg_C"/>
    <property type="match status" value="1"/>
</dbReference>
<dbReference type="GO" id="GO:0005829">
    <property type="term" value="C:cytosol"/>
    <property type="evidence" value="ECO:0007669"/>
    <property type="project" value="TreeGrafter"/>
</dbReference>
<evidence type="ECO:0000259" key="10">
    <source>
        <dbReference type="PROSITE" id="PS51755"/>
    </source>
</evidence>
<keyword evidence="5 8" id="KW-0238">DNA-binding</keyword>
<proteinExistence type="predicted"/>
<feature type="modified residue" description="4-aspartylphosphate" evidence="7">
    <location>
        <position position="54"/>
    </location>
</feature>
<dbReference type="Proteomes" id="UP000000271">
    <property type="component" value="Chromosome"/>
</dbReference>
<dbReference type="AlphaFoldDB" id="D6XXV7"/>
<reference evidence="11" key="1">
    <citation type="submission" date="2009-10" db="EMBL/GenBank/DDBJ databases">
        <title>Complete sequence of Bacillus selenitireducens MLS10.</title>
        <authorList>
            <consortium name="US DOE Joint Genome Institute"/>
            <person name="Lucas S."/>
            <person name="Copeland A."/>
            <person name="Lapidus A."/>
            <person name="Glavina del Rio T."/>
            <person name="Dalin E."/>
            <person name="Tice H."/>
            <person name="Bruce D."/>
            <person name="Goodwin L."/>
            <person name="Pitluck S."/>
            <person name="Sims D."/>
            <person name="Brettin T."/>
            <person name="Detter J.C."/>
            <person name="Han C."/>
            <person name="Larimer F."/>
            <person name="Land M."/>
            <person name="Hauser L."/>
            <person name="Kyrpides N."/>
            <person name="Ovchinnikova G."/>
            <person name="Stolz J."/>
        </authorList>
    </citation>
    <scope>NUCLEOTIDE SEQUENCE [LARGE SCALE GENOMIC DNA]</scope>
    <source>
        <strain evidence="11">MLS10</strain>
    </source>
</reference>
<feature type="domain" description="Response regulatory" evidence="9">
    <location>
        <begin position="4"/>
        <end position="118"/>
    </location>
</feature>
<evidence type="ECO:0000256" key="8">
    <source>
        <dbReference type="PROSITE-ProRule" id="PRU01091"/>
    </source>
</evidence>
<evidence type="ECO:0000256" key="7">
    <source>
        <dbReference type="PROSITE-ProRule" id="PRU00169"/>
    </source>
</evidence>
<keyword evidence="12" id="KW-1185">Reference proteome</keyword>
<dbReference type="FunFam" id="3.40.50.2300:FF:000001">
    <property type="entry name" value="DNA-binding response regulator PhoB"/>
    <property type="match status" value="1"/>
</dbReference>
<dbReference type="HOGENOM" id="CLU_000445_30_4_9"/>
<dbReference type="Gene3D" id="1.10.10.10">
    <property type="entry name" value="Winged helix-like DNA-binding domain superfamily/Winged helix DNA-binding domain"/>
    <property type="match status" value="1"/>
</dbReference>
<comment type="subcellular location">
    <subcellularLocation>
        <location evidence="1">Cytoplasm</location>
    </subcellularLocation>
</comment>
<dbReference type="Gene3D" id="3.40.50.2300">
    <property type="match status" value="1"/>
</dbReference>
<feature type="domain" description="OmpR/PhoB-type" evidence="10">
    <location>
        <begin position="135"/>
        <end position="234"/>
    </location>
</feature>
<dbReference type="OrthoDB" id="9790442at2"/>
<dbReference type="PANTHER" id="PTHR48111:SF52">
    <property type="entry name" value="TRANSCRIPTIONAL REGULATORY PROTEIN YVRH"/>
    <property type="match status" value="1"/>
</dbReference>
<dbReference type="Gene3D" id="6.10.250.690">
    <property type="match status" value="1"/>
</dbReference>
<evidence type="ECO:0000313" key="11">
    <source>
        <dbReference type="EMBL" id="ADI00150.1"/>
    </source>
</evidence>
<dbReference type="InterPro" id="IPR039420">
    <property type="entry name" value="WalR-like"/>
</dbReference>
<dbReference type="STRING" id="439292.Bsel_2650"/>
<gene>
    <name evidence="11" type="ordered locus">Bsel_2650</name>
</gene>
<sequence>MNERILVVDDEMDLRVLLKEALKQEGYTEVVTAANLSEAWDQFILIEPDLIILDIMLPDGNGLDFCAKIRGHSTVPILFLSAKSDEVDKLLALSLGGDDYVTKPFSPKEVVYRVKSQLRRAGTYAKQDTARSGESRILKAGPFTMNEDETEMYLHDQPLDLTAKEAGLLACFIRRQGQIISQETLYETVWNESYFGAANTLMVHIRRLREKVEENPSSPVLIKTVKGLGYRLNVKK</sequence>
<dbReference type="SUPFAM" id="SSF46894">
    <property type="entry name" value="C-terminal effector domain of the bipartite response regulators"/>
    <property type="match status" value="1"/>
</dbReference>
<keyword evidence="4" id="KW-0805">Transcription regulation</keyword>
<dbReference type="GO" id="GO:0000156">
    <property type="term" value="F:phosphorelay response regulator activity"/>
    <property type="evidence" value="ECO:0007669"/>
    <property type="project" value="TreeGrafter"/>
</dbReference>
<dbReference type="InterPro" id="IPR011006">
    <property type="entry name" value="CheY-like_superfamily"/>
</dbReference>
<accession>D6XXV7</accession>
<dbReference type="SUPFAM" id="SSF52172">
    <property type="entry name" value="CheY-like"/>
    <property type="match status" value="1"/>
</dbReference>
<evidence type="ECO:0000256" key="5">
    <source>
        <dbReference type="ARBA" id="ARBA00023125"/>
    </source>
</evidence>
<evidence type="ECO:0000256" key="4">
    <source>
        <dbReference type="ARBA" id="ARBA00023015"/>
    </source>
</evidence>
<dbReference type="Pfam" id="PF00072">
    <property type="entry name" value="Response_reg"/>
    <property type="match status" value="1"/>
</dbReference>
<dbReference type="CDD" id="cd00383">
    <property type="entry name" value="trans_reg_C"/>
    <property type="match status" value="1"/>
</dbReference>
<dbReference type="InterPro" id="IPR001789">
    <property type="entry name" value="Sig_transdc_resp-reg_receiver"/>
</dbReference>
<dbReference type="KEGG" id="bse:Bsel_2650"/>
<evidence type="ECO:0000256" key="6">
    <source>
        <dbReference type="ARBA" id="ARBA00023163"/>
    </source>
</evidence>
<dbReference type="RefSeq" id="WP_013173570.1">
    <property type="nucleotide sequence ID" value="NC_014219.1"/>
</dbReference>
<dbReference type="GO" id="GO:0032993">
    <property type="term" value="C:protein-DNA complex"/>
    <property type="evidence" value="ECO:0007669"/>
    <property type="project" value="TreeGrafter"/>
</dbReference>
<dbReference type="FunFam" id="1.10.10.10:FF:000018">
    <property type="entry name" value="DNA-binding response regulator ResD"/>
    <property type="match status" value="1"/>
</dbReference>
<dbReference type="InterPro" id="IPR036388">
    <property type="entry name" value="WH-like_DNA-bd_sf"/>
</dbReference>
<evidence type="ECO:0000256" key="2">
    <source>
        <dbReference type="ARBA" id="ARBA00022553"/>
    </source>
</evidence>
<keyword evidence="3" id="KW-0902">Two-component regulatory system</keyword>
<dbReference type="PANTHER" id="PTHR48111">
    <property type="entry name" value="REGULATOR OF RPOS"/>
    <property type="match status" value="1"/>
</dbReference>
<dbReference type="PROSITE" id="PS51755">
    <property type="entry name" value="OMPR_PHOB"/>
    <property type="match status" value="1"/>
</dbReference>
<feature type="DNA-binding region" description="OmpR/PhoB-type" evidence="8">
    <location>
        <begin position="135"/>
        <end position="234"/>
    </location>
</feature>
<dbReference type="EMBL" id="CP001791">
    <property type="protein sequence ID" value="ADI00150.1"/>
    <property type="molecule type" value="Genomic_DNA"/>
</dbReference>